<organism evidence="1 2">
    <name type="scientific">Marine Group I thaumarchaeote SCGC AAA799-N04</name>
    <dbReference type="NCBI Taxonomy" id="1502293"/>
    <lineage>
        <taxon>Archaea</taxon>
        <taxon>Nitrososphaerota</taxon>
        <taxon>Marine Group I</taxon>
    </lineage>
</organism>
<dbReference type="EMBL" id="JOKN01000017">
    <property type="protein sequence ID" value="KEQ56465.1"/>
    <property type="molecule type" value="Genomic_DNA"/>
</dbReference>
<protein>
    <submittedName>
        <fullName evidence="1">Uncharacterized protein</fullName>
    </submittedName>
</protein>
<sequence length="98" mass="11640">KYQINVFYTMSTKHSEDISKLSSNEIKSKIQREGIWPQYTQRIKSLERTEKEFWKLFAQENDSARKRVILEDLVNLQPIMANCYDAAQNLLLPDKMEN</sequence>
<dbReference type="AlphaFoldDB" id="A0A081RMP2"/>
<proteinExistence type="predicted"/>
<name>A0A081RMP2_9ARCH</name>
<reference evidence="1 2" key="1">
    <citation type="submission" date="2014-06" db="EMBL/GenBank/DDBJ databases">
        <authorList>
            <person name="Ngugi D.K."/>
            <person name="Blom J."/>
            <person name="Alam I."/>
            <person name="Rashid M."/>
            <person name="Ba Alawi W."/>
            <person name="Zhang G."/>
            <person name="Hikmawan T."/>
            <person name="Guan Y."/>
            <person name="Antunes A."/>
            <person name="Siam R."/>
            <person name="ElDorry H."/>
            <person name="Bajic V."/>
            <person name="Stingl U."/>
        </authorList>
    </citation>
    <scope>NUCLEOTIDE SEQUENCE [LARGE SCALE GENOMIC DNA]</scope>
    <source>
        <strain evidence="1">SCGC AAA799-N04</strain>
    </source>
</reference>
<evidence type="ECO:0000313" key="2">
    <source>
        <dbReference type="Proteomes" id="UP000028059"/>
    </source>
</evidence>
<feature type="non-terminal residue" evidence="1">
    <location>
        <position position="1"/>
    </location>
</feature>
<dbReference type="Proteomes" id="UP000028059">
    <property type="component" value="Unassembled WGS sequence"/>
</dbReference>
<gene>
    <name evidence="1" type="ORF">AAA799N04_01050</name>
</gene>
<comment type="caution">
    <text evidence="1">The sequence shown here is derived from an EMBL/GenBank/DDBJ whole genome shotgun (WGS) entry which is preliminary data.</text>
</comment>
<evidence type="ECO:0000313" key="1">
    <source>
        <dbReference type="EMBL" id="KEQ56465.1"/>
    </source>
</evidence>
<keyword evidence="2" id="KW-1185">Reference proteome</keyword>
<accession>A0A081RMP2</accession>